<evidence type="ECO:0000313" key="3">
    <source>
        <dbReference type="Proteomes" id="UP000179129"/>
    </source>
</evidence>
<evidence type="ECO:0000313" key="2">
    <source>
        <dbReference type="EMBL" id="OGG03406.1"/>
    </source>
</evidence>
<dbReference type="SUPFAM" id="SSF109604">
    <property type="entry name" value="HD-domain/PDEase-like"/>
    <property type="match status" value="1"/>
</dbReference>
<gene>
    <name evidence="2" type="ORF">A3F83_12630</name>
</gene>
<dbReference type="PANTHER" id="PTHR43155">
    <property type="entry name" value="CYCLIC DI-GMP PHOSPHODIESTERASE PA4108-RELATED"/>
    <property type="match status" value="1"/>
</dbReference>
<dbReference type="Gene3D" id="1.10.3210.10">
    <property type="entry name" value="Hypothetical protein af1432"/>
    <property type="match status" value="2"/>
</dbReference>
<dbReference type="Pfam" id="PF13487">
    <property type="entry name" value="HD_5"/>
    <property type="match status" value="1"/>
</dbReference>
<dbReference type="PANTHER" id="PTHR43155:SF2">
    <property type="entry name" value="CYCLIC DI-GMP PHOSPHODIESTERASE PA4108"/>
    <property type="match status" value="1"/>
</dbReference>
<dbReference type="CDD" id="cd00077">
    <property type="entry name" value="HDc"/>
    <property type="match status" value="1"/>
</dbReference>
<sequence>MAEQFFPVPLRRIVVDTVPNFDLFIRQKDRYVLYRKANIKFERTFLNNLIENKIESLYVSKADLKLYEKYREDIRVEQERTAKSKGFSGIFIDPGEITRYHEILDNYHVVDRHLFEPGQSLTFPVFYHENNDIYLAEDFEGRPEGPWELTLESFSKDLELLIRNEDKPAYRMFVQGLMTDLKAGPVEHQATALREMSKMVVKDVLDDPRSGESIKSANTSVQGLVEFIMENDASFYSLMKISGHDYYTYVHSMNVCTFCIGLGTAIGLPKSPDLELLGLGAMLHDVGKSLVDPLLINKPGRLTDEEFQKMKDHVLLGVNILKENHELPDRVYEPVAQHHEKMTGIGYPYGLKDDQITQFGRISSIVDIYDALTTERSYKKALSPFEALSFLSKTQKDYDNNLLTQFILMLGKQIEQKAKTY</sequence>
<reference evidence="2 3" key="1">
    <citation type="journal article" date="2016" name="Nat. Commun.">
        <title>Thousands of microbial genomes shed light on interconnected biogeochemical processes in an aquifer system.</title>
        <authorList>
            <person name="Anantharaman K."/>
            <person name="Brown C.T."/>
            <person name="Hug L.A."/>
            <person name="Sharon I."/>
            <person name="Castelle C.J."/>
            <person name="Probst A.J."/>
            <person name="Thomas B.C."/>
            <person name="Singh A."/>
            <person name="Wilkins M.J."/>
            <person name="Karaoz U."/>
            <person name="Brodie E.L."/>
            <person name="Williams K.H."/>
            <person name="Hubbard S.S."/>
            <person name="Banfield J.F."/>
        </authorList>
    </citation>
    <scope>NUCLEOTIDE SEQUENCE [LARGE SCALE GENOMIC DNA]</scope>
</reference>
<dbReference type="InterPro" id="IPR006675">
    <property type="entry name" value="HDIG_dom"/>
</dbReference>
<dbReference type="PROSITE" id="PS51832">
    <property type="entry name" value="HD_GYP"/>
    <property type="match status" value="1"/>
</dbReference>
<dbReference type="STRING" id="1817867.A3F83_12630"/>
<feature type="domain" description="HD-GYP" evidence="1">
    <location>
        <begin position="227"/>
        <end position="421"/>
    </location>
</feature>
<dbReference type="InterPro" id="IPR037522">
    <property type="entry name" value="HD_GYP_dom"/>
</dbReference>
<dbReference type="InterPro" id="IPR003607">
    <property type="entry name" value="HD/PDEase_dom"/>
</dbReference>
<dbReference type="EMBL" id="MFIX01000146">
    <property type="protein sequence ID" value="OGG03406.1"/>
    <property type="molecule type" value="Genomic_DNA"/>
</dbReference>
<dbReference type="AlphaFoldDB" id="A0A1F5YTI0"/>
<comment type="caution">
    <text evidence="2">The sequence shown here is derived from an EMBL/GenBank/DDBJ whole genome shotgun (WGS) entry which is preliminary data.</text>
</comment>
<evidence type="ECO:0000259" key="1">
    <source>
        <dbReference type="PROSITE" id="PS51832"/>
    </source>
</evidence>
<dbReference type="Proteomes" id="UP000179129">
    <property type="component" value="Unassembled WGS sequence"/>
</dbReference>
<organism evidence="2 3">
    <name type="scientific">Candidatus Glassbacteria bacterium RIFCSPLOWO2_12_FULL_58_11</name>
    <dbReference type="NCBI Taxonomy" id="1817867"/>
    <lineage>
        <taxon>Bacteria</taxon>
        <taxon>Candidatus Glassiibacteriota</taxon>
    </lineage>
</organism>
<protein>
    <recommendedName>
        <fullName evidence="1">HD-GYP domain-containing protein</fullName>
    </recommendedName>
</protein>
<dbReference type="SMART" id="SM00471">
    <property type="entry name" value="HDc"/>
    <property type="match status" value="1"/>
</dbReference>
<name>A0A1F5YTI0_9BACT</name>
<accession>A0A1F5YTI0</accession>
<dbReference type="NCBIfam" id="TIGR00277">
    <property type="entry name" value="HDIG"/>
    <property type="match status" value="1"/>
</dbReference>
<proteinExistence type="predicted"/>